<dbReference type="Gene3D" id="3.40.1190.10">
    <property type="entry name" value="Mur-like, catalytic domain"/>
    <property type="match status" value="1"/>
</dbReference>
<evidence type="ECO:0000313" key="13">
    <source>
        <dbReference type="EMBL" id="HIS77318.1"/>
    </source>
</evidence>
<evidence type="ECO:0000256" key="2">
    <source>
        <dbReference type="ARBA" id="ARBA00013025"/>
    </source>
</evidence>
<dbReference type="GO" id="GO:0005524">
    <property type="term" value="F:ATP binding"/>
    <property type="evidence" value="ECO:0007669"/>
    <property type="project" value="UniProtKB-KW"/>
</dbReference>
<accession>A0A9D1K1P3</accession>
<comment type="catalytic activity">
    <reaction evidence="9">
        <text>(6S)-5,6,7,8-tetrahydrofolyl-(gamma-L-Glu)(n) + L-glutamate + ATP = (6S)-5,6,7,8-tetrahydrofolyl-(gamma-L-Glu)(n+1) + ADP + phosphate + H(+)</text>
        <dbReference type="Rhea" id="RHEA:10580"/>
        <dbReference type="Rhea" id="RHEA-COMP:14738"/>
        <dbReference type="Rhea" id="RHEA-COMP:14740"/>
        <dbReference type="ChEBI" id="CHEBI:15378"/>
        <dbReference type="ChEBI" id="CHEBI:29985"/>
        <dbReference type="ChEBI" id="CHEBI:30616"/>
        <dbReference type="ChEBI" id="CHEBI:43474"/>
        <dbReference type="ChEBI" id="CHEBI:141005"/>
        <dbReference type="ChEBI" id="CHEBI:456216"/>
        <dbReference type="EC" id="6.3.2.17"/>
    </reaction>
</comment>
<dbReference type="Proteomes" id="UP000824002">
    <property type="component" value="Unassembled WGS sequence"/>
</dbReference>
<evidence type="ECO:0000256" key="8">
    <source>
        <dbReference type="ARBA" id="ARBA00030592"/>
    </source>
</evidence>
<evidence type="ECO:0000256" key="3">
    <source>
        <dbReference type="ARBA" id="ARBA00022598"/>
    </source>
</evidence>
<evidence type="ECO:0000256" key="7">
    <source>
        <dbReference type="ARBA" id="ARBA00022842"/>
    </source>
</evidence>
<dbReference type="SUPFAM" id="SSF53244">
    <property type="entry name" value="MurD-like peptide ligases, peptide-binding domain"/>
    <property type="match status" value="1"/>
</dbReference>
<evidence type="ECO:0000256" key="4">
    <source>
        <dbReference type="ARBA" id="ARBA00022723"/>
    </source>
</evidence>
<keyword evidence="6 10" id="KW-0067">ATP-binding</keyword>
<dbReference type="PROSITE" id="PS01012">
    <property type="entry name" value="FOLYLPOLYGLU_SYNT_2"/>
    <property type="match status" value="1"/>
</dbReference>
<dbReference type="SUPFAM" id="SSF53623">
    <property type="entry name" value="MurD-like peptide ligases, catalytic domain"/>
    <property type="match status" value="1"/>
</dbReference>
<dbReference type="AlphaFoldDB" id="A0A9D1K1P3"/>
<reference evidence="13" key="2">
    <citation type="journal article" date="2021" name="PeerJ">
        <title>Extensive microbial diversity within the chicken gut microbiome revealed by metagenomics and culture.</title>
        <authorList>
            <person name="Gilroy R."/>
            <person name="Ravi A."/>
            <person name="Getino M."/>
            <person name="Pursley I."/>
            <person name="Horton D.L."/>
            <person name="Alikhan N.F."/>
            <person name="Baker D."/>
            <person name="Gharbi K."/>
            <person name="Hall N."/>
            <person name="Watson M."/>
            <person name="Adriaenssens E.M."/>
            <person name="Foster-Nyarko E."/>
            <person name="Jarju S."/>
            <person name="Secka A."/>
            <person name="Antonio M."/>
            <person name="Oren A."/>
            <person name="Chaudhuri R.R."/>
            <person name="La Ragione R."/>
            <person name="Hildebrand F."/>
            <person name="Pallen M.J."/>
        </authorList>
    </citation>
    <scope>NUCLEOTIDE SEQUENCE</scope>
    <source>
        <strain evidence="13">CHK199-13235</strain>
    </source>
</reference>
<name>A0A9D1K1P3_9FIRM</name>
<dbReference type="Pfam" id="PF08245">
    <property type="entry name" value="Mur_ligase_M"/>
    <property type="match status" value="1"/>
</dbReference>
<dbReference type="GO" id="GO:0046872">
    <property type="term" value="F:metal ion binding"/>
    <property type="evidence" value="ECO:0007669"/>
    <property type="project" value="UniProtKB-KW"/>
</dbReference>
<evidence type="ECO:0000256" key="10">
    <source>
        <dbReference type="PIRNR" id="PIRNR001563"/>
    </source>
</evidence>
<feature type="domain" description="Mur ligase central" evidence="12">
    <location>
        <begin position="44"/>
        <end position="262"/>
    </location>
</feature>
<dbReference type="PANTHER" id="PTHR11136:SF0">
    <property type="entry name" value="DIHYDROFOLATE SYNTHETASE-RELATED"/>
    <property type="match status" value="1"/>
</dbReference>
<evidence type="ECO:0000256" key="5">
    <source>
        <dbReference type="ARBA" id="ARBA00022741"/>
    </source>
</evidence>
<organism evidence="13 14">
    <name type="scientific">Candidatus Merdivicinus excrementipullorum</name>
    <dbReference type="NCBI Taxonomy" id="2840867"/>
    <lineage>
        <taxon>Bacteria</taxon>
        <taxon>Bacillati</taxon>
        <taxon>Bacillota</taxon>
        <taxon>Clostridia</taxon>
        <taxon>Eubacteriales</taxon>
        <taxon>Oscillospiraceae</taxon>
        <taxon>Oscillospiraceae incertae sedis</taxon>
        <taxon>Candidatus Merdivicinus</taxon>
    </lineage>
</organism>
<evidence type="ECO:0000256" key="1">
    <source>
        <dbReference type="ARBA" id="ARBA00008276"/>
    </source>
</evidence>
<gene>
    <name evidence="13" type="ORF">IAB51_11030</name>
</gene>
<dbReference type="EMBL" id="DVJP01000073">
    <property type="protein sequence ID" value="HIS77318.1"/>
    <property type="molecule type" value="Genomic_DNA"/>
</dbReference>
<protein>
    <recommendedName>
        <fullName evidence="2">tetrahydrofolate synthase</fullName>
        <ecNumber evidence="2">6.3.2.17</ecNumber>
    </recommendedName>
    <alternativeName>
        <fullName evidence="8">Tetrahydrofolylpolyglutamate synthase</fullName>
    </alternativeName>
</protein>
<dbReference type="InterPro" id="IPR004101">
    <property type="entry name" value="Mur_ligase_C"/>
</dbReference>
<keyword evidence="5 10" id="KW-0547">Nucleotide-binding</keyword>
<dbReference type="NCBIfam" id="TIGR01499">
    <property type="entry name" value="folC"/>
    <property type="match status" value="1"/>
</dbReference>
<proteinExistence type="inferred from homology"/>
<dbReference type="GO" id="GO:0008841">
    <property type="term" value="F:dihydrofolate synthase activity"/>
    <property type="evidence" value="ECO:0007669"/>
    <property type="project" value="TreeGrafter"/>
</dbReference>
<reference evidence="13" key="1">
    <citation type="submission" date="2020-10" db="EMBL/GenBank/DDBJ databases">
        <authorList>
            <person name="Gilroy R."/>
        </authorList>
    </citation>
    <scope>NUCLEOTIDE SEQUENCE</scope>
    <source>
        <strain evidence="13">CHK199-13235</strain>
    </source>
</reference>
<dbReference type="EC" id="6.3.2.17" evidence="2"/>
<dbReference type="InterPro" id="IPR036565">
    <property type="entry name" value="Mur-like_cat_sf"/>
</dbReference>
<dbReference type="PIRSF" id="PIRSF001563">
    <property type="entry name" value="Folylpolyglu_synth"/>
    <property type="match status" value="1"/>
</dbReference>
<sequence length="421" mass="45517">MMTFSHALAAIHSRPRGAERTLSRIRALMERMGNPQNRLRFLHIAGSNGKGSAAAMLSSVLKEGGYRTGLSISPYILDFRERFQINGEMIPEEELAFWAGKVLEQAGILDRQGICCTEFECCTALAFCWFAEKQCDAVVLETGLGGKNDATNVIGQPLISVIMALSLEHTALLGNTIEEIATEKAGIIKGGKAVLYPIQQPEALGVIYERCGETGTALYMPSPSGVEILKNSREGVTFRWDGQEYRIPLAGSHQAMNAVTVLETLRAVSDTLPVSLRDIRAGLAKARFPVRFETVGERPALVLDGAHNPQGAQVLANLLALCPESPKIGIVGMLADKDWAHTVEALAKQFDKLLAVPVPNPRACVEPEKLAAQAGNWCEARPCRDLNEALEQAGELAGGDGLICCAGSLFLAAEMRKIFFQ</sequence>
<dbReference type="InterPro" id="IPR036615">
    <property type="entry name" value="Mur_ligase_C_dom_sf"/>
</dbReference>
<evidence type="ECO:0000256" key="9">
    <source>
        <dbReference type="ARBA" id="ARBA00047493"/>
    </source>
</evidence>
<dbReference type="InterPro" id="IPR018109">
    <property type="entry name" value="Folylpolyglutamate_synth_CS"/>
</dbReference>
<keyword evidence="4" id="KW-0479">Metal-binding</keyword>
<comment type="caution">
    <text evidence="13">The sequence shown here is derived from an EMBL/GenBank/DDBJ whole genome shotgun (WGS) entry which is preliminary data.</text>
</comment>
<keyword evidence="7" id="KW-0460">Magnesium</keyword>
<dbReference type="InterPro" id="IPR013221">
    <property type="entry name" value="Mur_ligase_cen"/>
</dbReference>
<keyword evidence="3 10" id="KW-0436">Ligase</keyword>
<evidence type="ECO:0000313" key="14">
    <source>
        <dbReference type="Proteomes" id="UP000824002"/>
    </source>
</evidence>
<dbReference type="GO" id="GO:0005737">
    <property type="term" value="C:cytoplasm"/>
    <property type="evidence" value="ECO:0007669"/>
    <property type="project" value="TreeGrafter"/>
</dbReference>
<evidence type="ECO:0000256" key="6">
    <source>
        <dbReference type="ARBA" id="ARBA00022840"/>
    </source>
</evidence>
<comment type="similarity">
    <text evidence="1 10">Belongs to the folylpolyglutamate synthase family.</text>
</comment>
<dbReference type="Gene3D" id="3.90.190.20">
    <property type="entry name" value="Mur ligase, C-terminal domain"/>
    <property type="match status" value="1"/>
</dbReference>
<dbReference type="InterPro" id="IPR001645">
    <property type="entry name" value="Folylpolyglutamate_synth"/>
</dbReference>
<dbReference type="GO" id="GO:0004326">
    <property type="term" value="F:tetrahydrofolylpolyglutamate synthase activity"/>
    <property type="evidence" value="ECO:0007669"/>
    <property type="project" value="UniProtKB-EC"/>
</dbReference>
<dbReference type="PANTHER" id="PTHR11136">
    <property type="entry name" value="FOLYLPOLYGLUTAMATE SYNTHASE-RELATED"/>
    <property type="match status" value="1"/>
</dbReference>
<feature type="domain" description="Mur ligase C-terminal" evidence="11">
    <location>
        <begin position="291"/>
        <end position="408"/>
    </location>
</feature>
<dbReference type="Pfam" id="PF02875">
    <property type="entry name" value="Mur_ligase_C"/>
    <property type="match status" value="1"/>
</dbReference>
<evidence type="ECO:0000259" key="11">
    <source>
        <dbReference type="Pfam" id="PF02875"/>
    </source>
</evidence>
<evidence type="ECO:0000259" key="12">
    <source>
        <dbReference type="Pfam" id="PF08245"/>
    </source>
</evidence>